<dbReference type="PANTHER" id="PTHR30168:SF0">
    <property type="entry name" value="INNER MEMBRANE PROTEIN"/>
    <property type="match status" value="1"/>
</dbReference>
<keyword evidence="2" id="KW-0812">Transmembrane</keyword>
<dbReference type="AlphaFoldDB" id="A0A1M7RJ93"/>
<keyword evidence="3" id="KW-1133">Transmembrane helix</keyword>
<evidence type="ECO:0000313" key="7">
    <source>
        <dbReference type="EMBL" id="SHN46222.1"/>
    </source>
</evidence>
<evidence type="ECO:0000256" key="1">
    <source>
        <dbReference type="ARBA" id="ARBA00004167"/>
    </source>
</evidence>
<dbReference type="OrthoDB" id="5168289at2"/>
<accession>A0A1M7RJ93</accession>
<evidence type="ECO:0000256" key="3">
    <source>
        <dbReference type="ARBA" id="ARBA00022989"/>
    </source>
</evidence>
<sequence length="258" mass="27078">MSGIVGTGRRIAALLGAVALLAVAGCTGSGGGSAAPGAPTATRSTSGAAPANAVGTASPSTEFDAEVEAAFRLVAAYWDEKFTAAGHDFKPVGTIRPYTKDGELSCAGQPQPAMNAFYCPPDDSISYDVNWVRQSYQQLGDTFVYFLFAHEYAHAIQERVKANQLVSITIELQADCLSGAFIGDSVRSGTLELEDGDIEELTRGVRALGDPAQGGDKFATWFAPGTHGTMDQRLDAFARGYRGSLDQCHLDSANGTQL</sequence>
<dbReference type="STRING" id="134849.SAMN05443668_11455"/>
<reference evidence="7 8" key="1">
    <citation type="submission" date="2016-11" db="EMBL/GenBank/DDBJ databases">
        <authorList>
            <person name="Jaros S."/>
            <person name="Januszkiewicz K."/>
            <person name="Wedrychowicz H."/>
        </authorList>
    </citation>
    <scope>NUCLEOTIDE SEQUENCE [LARGE SCALE GENOMIC DNA]</scope>
    <source>
        <strain evidence="7 8">DSM 46144</strain>
    </source>
</reference>
<proteinExistence type="predicted"/>
<dbReference type="Pfam" id="PF04228">
    <property type="entry name" value="Zn_peptidase"/>
    <property type="match status" value="1"/>
</dbReference>
<protein>
    <recommendedName>
        <fullName evidence="9">Neutral zinc metallopeptidase</fullName>
    </recommendedName>
</protein>
<feature type="chain" id="PRO_5038501802" description="Neutral zinc metallopeptidase" evidence="6">
    <location>
        <begin position="25"/>
        <end position="258"/>
    </location>
</feature>
<organism evidence="7 8">
    <name type="scientific">Cryptosporangium aurantiacum</name>
    <dbReference type="NCBI Taxonomy" id="134849"/>
    <lineage>
        <taxon>Bacteria</taxon>
        <taxon>Bacillati</taxon>
        <taxon>Actinomycetota</taxon>
        <taxon>Actinomycetes</taxon>
        <taxon>Cryptosporangiales</taxon>
        <taxon>Cryptosporangiaceae</taxon>
        <taxon>Cryptosporangium</taxon>
    </lineage>
</organism>
<evidence type="ECO:0000256" key="4">
    <source>
        <dbReference type="ARBA" id="ARBA00023136"/>
    </source>
</evidence>
<evidence type="ECO:0008006" key="9">
    <source>
        <dbReference type="Google" id="ProtNLM"/>
    </source>
</evidence>
<feature type="signal peptide" evidence="6">
    <location>
        <begin position="1"/>
        <end position="24"/>
    </location>
</feature>
<evidence type="ECO:0000256" key="6">
    <source>
        <dbReference type="SAM" id="SignalP"/>
    </source>
</evidence>
<evidence type="ECO:0000256" key="5">
    <source>
        <dbReference type="SAM" id="MobiDB-lite"/>
    </source>
</evidence>
<feature type="compositionally biased region" description="Low complexity" evidence="5">
    <location>
        <begin position="35"/>
        <end position="46"/>
    </location>
</feature>
<dbReference type="PANTHER" id="PTHR30168">
    <property type="entry name" value="PUTATIVE MEMBRANE PROTEIN YPFJ"/>
    <property type="match status" value="1"/>
</dbReference>
<keyword evidence="6" id="KW-0732">Signal</keyword>
<gene>
    <name evidence="7" type="ORF">SAMN05443668_11455</name>
</gene>
<name>A0A1M7RJ93_9ACTN</name>
<dbReference type="InterPro" id="IPR007343">
    <property type="entry name" value="Uncharacterised_pept_Zn_put"/>
</dbReference>
<evidence type="ECO:0000256" key="2">
    <source>
        <dbReference type="ARBA" id="ARBA00022692"/>
    </source>
</evidence>
<keyword evidence="8" id="KW-1185">Reference proteome</keyword>
<comment type="subcellular location">
    <subcellularLocation>
        <location evidence="1">Membrane</location>
        <topology evidence="1">Single-pass membrane protein</topology>
    </subcellularLocation>
</comment>
<dbReference type="GO" id="GO:0016020">
    <property type="term" value="C:membrane"/>
    <property type="evidence" value="ECO:0007669"/>
    <property type="project" value="UniProtKB-SubCell"/>
</dbReference>
<feature type="region of interest" description="Disordered" evidence="5">
    <location>
        <begin position="32"/>
        <end position="57"/>
    </location>
</feature>
<keyword evidence="4" id="KW-0472">Membrane</keyword>
<dbReference type="Proteomes" id="UP000184440">
    <property type="component" value="Unassembled WGS sequence"/>
</dbReference>
<evidence type="ECO:0000313" key="8">
    <source>
        <dbReference type="Proteomes" id="UP000184440"/>
    </source>
</evidence>
<dbReference type="RefSeq" id="WP_073263023.1">
    <property type="nucleotide sequence ID" value="NZ_FRCS01000014.1"/>
</dbReference>
<dbReference type="EMBL" id="FRCS01000014">
    <property type="protein sequence ID" value="SHN46222.1"/>
    <property type="molecule type" value="Genomic_DNA"/>
</dbReference>